<accession>A0A382YS50</accession>
<gene>
    <name evidence="1" type="ORF">METZ01_LOCUS438897</name>
</gene>
<proteinExistence type="predicted"/>
<organism evidence="1">
    <name type="scientific">marine metagenome</name>
    <dbReference type="NCBI Taxonomy" id="408172"/>
    <lineage>
        <taxon>unclassified sequences</taxon>
        <taxon>metagenomes</taxon>
        <taxon>ecological metagenomes</taxon>
    </lineage>
</organism>
<reference evidence="1" key="1">
    <citation type="submission" date="2018-05" db="EMBL/GenBank/DDBJ databases">
        <authorList>
            <person name="Lanie J.A."/>
            <person name="Ng W.-L."/>
            <person name="Kazmierczak K.M."/>
            <person name="Andrzejewski T.M."/>
            <person name="Davidsen T.M."/>
            <person name="Wayne K.J."/>
            <person name="Tettelin H."/>
            <person name="Glass J.I."/>
            <person name="Rusch D."/>
            <person name="Podicherti R."/>
            <person name="Tsui H.-C.T."/>
            <person name="Winkler M.E."/>
        </authorList>
    </citation>
    <scope>NUCLEOTIDE SEQUENCE</scope>
</reference>
<dbReference type="AlphaFoldDB" id="A0A382YS50"/>
<sequence>MRQYITKSILFYYLLLGITYGQFKTPVTVTAEIAGAVRGGEVAMVTIKAAMDDEWHIYALKNAGSGPVATRVNVSGDLVAEQGQVEHRDPIEKFDEGFGVNTRFFQGT</sequence>
<dbReference type="EMBL" id="UINC01178075">
    <property type="protein sequence ID" value="SVD86043.1"/>
    <property type="molecule type" value="Genomic_DNA"/>
</dbReference>
<evidence type="ECO:0008006" key="2">
    <source>
        <dbReference type="Google" id="ProtNLM"/>
    </source>
</evidence>
<evidence type="ECO:0000313" key="1">
    <source>
        <dbReference type="EMBL" id="SVD86043.1"/>
    </source>
</evidence>
<protein>
    <recommendedName>
        <fullName evidence="2">Thiol:disulfide interchange protein DsbD N-terminal domain-containing protein</fullName>
    </recommendedName>
</protein>
<feature type="non-terminal residue" evidence="1">
    <location>
        <position position="108"/>
    </location>
</feature>
<name>A0A382YS50_9ZZZZ</name>